<dbReference type="PANTHER" id="PTHR43022">
    <property type="entry name" value="PROTEIN SMF"/>
    <property type="match status" value="1"/>
</dbReference>
<dbReference type="GO" id="GO:0009294">
    <property type="term" value="P:DNA-mediated transformation"/>
    <property type="evidence" value="ECO:0007669"/>
    <property type="project" value="InterPro"/>
</dbReference>
<evidence type="ECO:0000313" key="4">
    <source>
        <dbReference type="EMBL" id="QUL98587.1"/>
    </source>
</evidence>
<dbReference type="Gene3D" id="1.10.10.10">
    <property type="entry name" value="Winged helix-like DNA-binding domain superfamily/Winged helix DNA-binding domain"/>
    <property type="match status" value="1"/>
</dbReference>
<dbReference type="Pfam" id="PF02481">
    <property type="entry name" value="DNA_processg_A"/>
    <property type="match status" value="1"/>
</dbReference>
<sequence length="379" mass="40395">MTDIGNAAGYQRKISLVARSLTSNSRKRSGCGLYERALVPEAKKEPLGPGSSVEDGLPGETDLLQAEKVLRYCEKSGISVLTMDDTEYPENLRNIPNPPQVLFVRGKVRLEDRIAVAVVGTRRPTPLGKAVTLEFAKELARAGVTVVSGLAHGIDTGAHEGALSVGGRTLACLGTGPDVVYPRENASLFKRILDQGALISEYPPGTPPLPWHFPARNRLISGLALGVVVIEAGEKSGALITADWALKQGKPVMAVPGSIKSAKSAGTNRLIQEGAYLVTSAQDVLSFLRRENEYIPQVRGEVLREPLTLEEASLLKVLEGEILTLDEITEKMGFMSAPRVLGVLSTLELKGVLTRLAGGKYVVKSASPDAGGKVGKSRE</sequence>
<dbReference type="Pfam" id="PF17782">
    <property type="entry name" value="WHD_DprA"/>
    <property type="match status" value="1"/>
</dbReference>
<dbReference type="Gene3D" id="3.40.50.450">
    <property type="match status" value="1"/>
</dbReference>
<comment type="similarity">
    <text evidence="1">Belongs to the DprA/Smf family.</text>
</comment>
<evidence type="ECO:0000259" key="2">
    <source>
        <dbReference type="Pfam" id="PF02481"/>
    </source>
</evidence>
<dbReference type="InterPro" id="IPR057666">
    <property type="entry name" value="DrpA_SLOG"/>
</dbReference>
<dbReference type="EMBL" id="CP062796">
    <property type="protein sequence ID" value="QUL98587.1"/>
    <property type="molecule type" value="Genomic_DNA"/>
</dbReference>
<dbReference type="InterPro" id="IPR003488">
    <property type="entry name" value="DprA"/>
</dbReference>
<dbReference type="AlphaFoldDB" id="A0AAT9LEE2"/>
<gene>
    <name evidence="4" type="primary">dprA</name>
    <name evidence="4" type="ORF">IMF26_00335</name>
</gene>
<accession>A0AAT9LEE2</accession>
<proteinExistence type="inferred from homology"/>
<dbReference type="InterPro" id="IPR041614">
    <property type="entry name" value="DprA_WH"/>
</dbReference>
<feature type="domain" description="Smf/DprA SLOG" evidence="2">
    <location>
        <begin position="80"/>
        <end position="288"/>
    </location>
</feature>
<reference evidence="4" key="1">
    <citation type="submission" date="2020-10" db="EMBL/GenBank/DDBJ databases">
        <authorList>
            <person name="Kadnikov V."/>
            <person name="Beletsky A.V."/>
            <person name="Mardanov A.V."/>
            <person name="Karnachuk O.V."/>
            <person name="Ravin N.V."/>
        </authorList>
    </citation>
    <scope>NUCLEOTIDE SEQUENCE</scope>
    <source>
        <strain evidence="4">Bu02</strain>
    </source>
</reference>
<reference evidence="4" key="2">
    <citation type="journal article" date="2023" name="Biology">
        <title>Prokaryotic Life Associated with Coal-Fire Gas Vents Revealed by Metagenomics.</title>
        <authorList>
            <person name="Kadnikov V.V."/>
            <person name="Mardanov A.V."/>
            <person name="Beletsky A.V."/>
            <person name="Karnachuk O.V."/>
            <person name="Ravin N.V."/>
        </authorList>
    </citation>
    <scope>NUCLEOTIDE SEQUENCE</scope>
    <source>
        <strain evidence="4">Bu02</strain>
    </source>
</reference>
<evidence type="ECO:0000259" key="3">
    <source>
        <dbReference type="Pfam" id="PF17782"/>
    </source>
</evidence>
<evidence type="ECO:0000256" key="1">
    <source>
        <dbReference type="ARBA" id="ARBA00006525"/>
    </source>
</evidence>
<feature type="domain" description="DprA winged helix" evidence="3">
    <location>
        <begin position="305"/>
        <end position="359"/>
    </location>
</feature>
<dbReference type="InterPro" id="IPR036388">
    <property type="entry name" value="WH-like_DNA-bd_sf"/>
</dbReference>
<dbReference type="KEGG" id="fcz:IMF26_00335"/>
<dbReference type="PANTHER" id="PTHR43022:SF1">
    <property type="entry name" value="PROTEIN SMF"/>
    <property type="match status" value="1"/>
</dbReference>
<dbReference type="NCBIfam" id="TIGR00732">
    <property type="entry name" value="dprA"/>
    <property type="match status" value="1"/>
</dbReference>
<dbReference type="SUPFAM" id="SSF102405">
    <property type="entry name" value="MCP/YpsA-like"/>
    <property type="match status" value="1"/>
</dbReference>
<organism evidence="4">
    <name type="scientific">Candidatus Fermentithermobacillus carboniphilus</name>
    <dbReference type="NCBI Taxonomy" id="3085328"/>
    <lineage>
        <taxon>Bacteria</taxon>
        <taxon>Bacillati</taxon>
        <taxon>Bacillota</taxon>
        <taxon>Candidatus Fermentithermobacillia</taxon>
        <taxon>Candidatus Fermentithermobacillales</taxon>
        <taxon>Candidatus Fermentithermobacillaceae</taxon>
        <taxon>Candidatus Fermentithermobacillus</taxon>
    </lineage>
</organism>
<name>A0AAT9LEE2_9FIRM</name>
<protein>
    <submittedName>
        <fullName evidence="4">DNA-protecting protein DprA</fullName>
    </submittedName>
</protein>